<sequence>MVADQPLDHVSLASAVGYPAGQVVEALDGLAAEYAEQGRGFDLRNVAGGWRFYTREEYAAVVERFVLDGQRARLTQAALETLAVVAYKQPVSRARVSAIRGVNVDGVMRTLVTRGLVEECGHDEETSALLYRTTSYFLERIGVTSIAELPELAPYLPDLGDMDDYDETPAEPVPAADVPAEAAAEAEVGPESEPEAQPAAEGTAAEETPEPAAAPVEEFRG</sequence>
<evidence type="ECO:0000256" key="5">
    <source>
        <dbReference type="SAM" id="MobiDB-lite"/>
    </source>
</evidence>
<organism evidence="6 7">
    <name type="scientific">Nocardioides jiangsuensis</name>
    <dbReference type="NCBI Taxonomy" id="2866161"/>
    <lineage>
        <taxon>Bacteria</taxon>
        <taxon>Bacillati</taxon>
        <taxon>Actinomycetota</taxon>
        <taxon>Actinomycetes</taxon>
        <taxon>Propionibacteriales</taxon>
        <taxon>Nocardioidaceae</taxon>
        <taxon>Nocardioides</taxon>
    </lineage>
</organism>
<proteinExistence type="predicted"/>
<keyword evidence="3" id="KW-0159">Chromosome partition</keyword>
<dbReference type="EMBL" id="JAIEZQ010000001">
    <property type="protein sequence ID" value="MBY9073208.1"/>
    <property type="molecule type" value="Genomic_DNA"/>
</dbReference>
<dbReference type="InterPro" id="IPR036388">
    <property type="entry name" value="WH-like_DNA-bd_sf"/>
</dbReference>
<evidence type="ECO:0000256" key="1">
    <source>
        <dbReference type="ARBA" id="ARBA00022490"/>
    </source>
</evidence>
<evidence type="ECO:0000256" key="4">
    <source>
        <dbReference type="ARBA" id="ARBA00023306"/>
    </source>
</evidence>
<accession>A0ABS7RGK5</accession>
<dbReference type="InterPro" id="IPR005234">
    <property type="entry name" value="ScpB_csome_segregation"/>
</dbReference>
<evidence type="ECO:0000313" key="6">
    <source>
        <dbReference type="EMBL" id="MBY9073208.1"/>
    </source>
</evidence>
<feature type="compositionally biased region" description="Low complexity" evidence="5">
    <location>
        <begin position="173"/>
        <end position="187"/>
    </location>
</feature>
<reference evidence="6 7" key="1">
    <citation type="submission" date="2021-08" db="EMBL/GenBank/DDBJ databases">
        <title>Nocardioides bacterium WL0053 sp. nov., isolated from the sediment.</title>
        <authorList>
            <person name="Wang L."/>
            <person name="Zhang D."/>
            <person name="Zhang A."/>
        </authorList>
    </citation>
    <scope>NUCLEOTIDE SEQUENCE [LARGE SCALE GENOMIC DNA]</scope>
    <source>
        <strain evidence="6 7">WL0053</strain>
    </source>
</reference>
<dbReference type="InterPro" id="IPR036390">
    <property type="entry name" value="WH_DNA-bd_sf"/>
</dbReference>
<keyword evidence="7" id="KW-1185">Reference proteome</keyword>
<feature type="region of interest" description="Disordered" evidence="5">
    <location>
        <begin position="158"/>
        <end position="221"/>
    </location>
</feature>
<keyword evidence="1" id="KW-0963">Cytoplasm</keyword>
<dbReference type="PANTHER" id="PTHR34298">
    <property type="entry name" value="SEGREGATION AND CONDENSATION PROTEIN B"/>
    <property type="match status" value="1"/>
</dbReference>
<feature type="compositionally biased region" description="Low complexity" evidence="5">
    <location>
        <begin position="195"/>
        <end position="221"/>
    </location>
</feature>
<protein>
    <submittedName>
        <fullName evidence="6">SMC-Scp complex subunit ScpB</fullName>
    </submittedName>
</protein>
<dbReference type="Pfam" id="PF04079">
    <property type="entry name" value="SMC_ScpB"/>
    <property type="match status" value="1"/>
</dbReference>
<dbReference type="Gene3D" id="1.10.10.10">
    <property type="entry name" value="Winged helix-like DNA-binding domain superfamily/Winged helix DNA-binding domain"/>
    <property type="match status" value="2"/>
</dbReference>
<evidence type="ECO:0000313" key="7">
    <source>
        <dbReference type="Proteomes" id="UP000754710"/>
    </source>
</evidence>
<evidence type="ECO:0000256" key="2">
    <source>
        <dbReference type="ARBA" id="ARBA00022618"/>
    </source>
</evidence>
<evidence type="ECO:0000256" key="3">
    <source>
        <dbReference type="ARBA" id="ARBA00022829"/>
    </source>
</evidence>
<dbReference type="PANTHER" id="PTHR34298:SF2">
    <property type="entry name" value="SEGREGATION AND CONDENSATION PROTEIN B"/>
    <property type="match status" value="1"/>
</dbReference>
<dbReference type="Proteomes" id="UP000754710">
    <property type="component" value="Unassembled WGS sequence"/>
</dbReference>
<dbReference type="SUPFAM" id="SSF46785">
    <property type="entry name" value="Winged helix' DNA-binding domain"/>
    <property type="match status" value="2"/>
</dbReference>
<feature type="compositionally biased region" description="Acidic residues" evidence="5">
    <location>
        <begin position="160"/>
        <end position="169"/>
    </location>
</feature>
<name>A0ABS7RGK5_9ACTN</name>
<gene>
    <name evidence="6" type="ORF">K1X13_00095</name>
</gene>
<keyword evidence="4" id="KW-0131">Cell cycle</keyword>
<comment type="caution">
    <text evidence="6">The sequence shown here is derived from an EMBL/GenBank/DDBJ whole genome shotgun (WGS) entry which is preliminary data.</text>
</comment>
<keyword evidence="2" id="KW-0132">Cell division</keyword>